<dbReference type="NCBIfam" id="TIGR00084">
    <property type="entry name" value="ruvA"/>
    <property type="match status" value="1"/>
</dbReference>
<dbReference type="CDD" id="cd14332">
    <property type="entry name" value="UBA_RuvA_C"/>
    <property type="match status" value="1"/>
</dbReference>
<feature type="domain" description="Helix-hairpin-helix DNA-binding motif class 1" evidence="7">
    <location>
        <begin position="72"/>
        <end position="91"/>
    </location>
</feature>
<dbReference type="SUPFAM" id="SSF47781">
    <property type="entry name" value="RuvA domain 2-like"/>
    <property type="match status" value="1"/>
</dbReference>
<dbReference type="SMART" id="SM00278">
    <property type="entry name" value="HhH1"/>
    <property type="match status" value="2"/>
</dbReference>
<comment type="caution">
    <text evidence="6">Lacks conserved residue(s) required for the propagation of feature annotation.</text>
</comment>
<dbReference type="GO" id="GO:0006281">
    <property type="term" value="P:DNA repair"/>
    <property type="evidence" value="ECO:0007669"/>
    <property type="project" value="UniProtKB-UniRule"/>
</dbReference>
<evidence type="ECO:0000256" key="5">
    <source>
        <dbReference type="ARBA" id="ARBA00023204"/>
    </source>
</evidence>
<dbReference type="InterPro" id="IPR003583">
    <property type="entry name" value="Hlx-hairpin-Hlx_DNA-bd_motif"/>
</dbReference>
<dbReference type="Gene3D" id="2.40.50.140">
    <property type="entry name" value="Nucleic acid-binding proteins"/>
    <property type="match status" value="1"/>
</dbReference>
<dbReference type="Gene3D" id="1.10.150.20">
    <property type="entry name" value="5' to 3' exonuclease, C-terminal subdomain"/>
    <property type="match status" value="1"/>
</dbReference>
<dbReference type="GO" id="GO:0005737">
    <property type="term" value="C:cytoplasm"/>
    <property type="evidence" value="ECO:0007669"/>
    <property type="project" value="UniProtKB-SubCell"/>
</dbReference>
<feature type="domain" description="Helix-hairpin-helix DNA-binding motif class 1" evidence="7">
    <location>
        <begin position="107"/>
        <end position="126"/>
    </location>
</feature>
<keyword evidence="4 6" id="KW-0233">DNA recombination</keyword>
<reference evidence="8" key="1">
    <citation type="submission" date="2023-07" db="EMBL/GenBank/DDBJ databases">
        <title>Between Cages and Wild: Unraveling the Impact of Captivity on Animal Microbiomes and Antimicrobial Resistance.</title>
        <authorList>
            <person name="Schmartz G.P."/>
            <person name="Rehner J."/>
            <person name="Schuff M.J."/>
            <person name="Becker S.L."/>
            <person name="Kravczyk M."/>
            <person name="Gurevich A."/>
            <person name="Francke R."/>
            <person name="Mueller R."/>
            <person name="Keller V."/>
            <person name="Keller A."/>
        </authorList>
    </citation>
    <scope>NUCLEOTIDE SEQUENCE</scope>
    <source>
        <strain evidence="8">S39M_St_73</strain>
    </source>
</reference>
<sequence length="200" mass="22397">MYQYIKGIITQIEPAYLVIEVGGIGYLLYMANPYRFTDVIHQEIVLYIYQHIGQDSQLLYGFKDEKEKDLFLRLIKVSGIGPKSALAILANENHAGLIRAIEGKDEKYLMQFPGVGKKTAGQLILDLKGKLGDLVSDEMEDLPDLPISSNNPALDEALQALEALGYSKRECTKIRKILEEEEEKATDGYLRQALSLLTSS</sequence>
<comment type="domain">
    <text evidence="6">Has three domains with a flexible linker between the domains II and III and assumes an 'L' shape. Domain III is highly mobile and contacts RuvB.</text>
</comment>
<comment type="subunit">
    <text evidence="6">Homotetramer. Forms an RuvA(8)-RuvB(12)-Holliday junction (HJ) complex. HJ DNA is sandwiched between 2 RuvA tetramers; dsDNA enters through RuvA and exits via RuvB. An RuvB hexamer assembles on each DNA strand where it exits the tetramer. Each RuvB hexamer is contacted by two RuvA subunits (via domain III) on 2 adjacent RuvB subunits; this complex drives branch migration. In the full resolvosome a probable DNA-RuvA(4)-RuvB(12)-RuvC(2) complex forms which resolves the HJ.</text>
</comment>
<dbReference type="Pfam" id="PF14520">
    <property type="entry name" value="HHH_5"/>
    <property type="match status" value="1"/>
</dbReference>
<evidence type="ECO:0000256" key="3">
    <source>
        <dbReference type="ARBA" id="ARBA00023125"/>
    </source>
</evidence>
<comment type="caution">
    <text evidence="8">The sequence shown here is derived from an EMBL/GenBank/DDBJ whole genome shotgun (WGS) entry which is preliminary data.</text>
</comment>
<dbReference type="AlphaFoldDB" id="A0AA43UC21"/>
<evidence type="ECO:0000256" key="1">
    <source>
        <dbReference type="ARBA" id="ARBA00022490"/>
    </source>
</evidence>
<name>A0AA43UC21_9LACT</name>
<dbReference type="Gene3D" id="1.10.8.10">
    <property type="entry name" value="DNA helicase RuvA subunit, C-terminal domain"/>
    <property type="match status" value="1"/>
</dbReference>
<dbReference type="GO" id="GO:0009379">
    <property type="term" value="C:Holliday junction helicase complex"/>
    <property type="evidence" value="ECO:0007669"/>
    <property type="project" value="InterPro"/>
</dbReference>
<dbReference type="GO" id="GO:0006310">
    <property type="term" value="P:DNA recombination"/>
    <property type="evidence" value="ECO:0007669"/>
    <property type="project" value="UniProtKB-UniRule"/>
</dbReference>
<keyword evidence="5 6" id="KW-0234">DNA repair</keyword>
<evidence type="ECO:0000256" key="6">
    <source>
        <dbReference type="HAMAP-Rule" id="MF_00031"/>
    </source>
</evidence>
<dbReference type="GO" id="GO:0016787">
    <property type="term" value="F:hydrolase activity"/>
    <property type="evidence" value="ECO:0007669"/>
    <property type="project" value="UniProtKB-KW"/>
</dbReference>
<keyword evidence="1 6" id="KW-0963">Cytoplasm</keyword>
<keyword evidence="9" id="KW-1185">Reference proteome</keyword>
<feature type="region of interest" description="Flexible linker" evidence="6">
    <location>
        <begin position="136"/>
        <end position="148"/>
    </location>
</feature>
<evidence type="ECO:0000256" key="4">
    <source>
        <dbReference type="ARBA" id="ARBA00023172"/>
    </source>
</evidence>
<dbReference type="Pfam" id="PF01330">
    <property type="entry name" value="RuvA_N"/>
    <property type="match status" value="1"/>
</dbReference>
<keyword evidence="3 6" id="KW-0238">DNA-binding</keyword>
<keyword evidence="8" id="KW-0378">Hydrolase</keyword>
<comment type="similarity">
    <text evidence="6">Belongs to the RuvA family.</text>
</comment>
<dbReference type="GO" id="GO:0000400">
    <property type="term" value="F:four-way junction DNA binding"/>
    <property type="evidence" value="ECO:0007669"/>
    <property type="project" value="UniProtKB-UniRule"/>
</dbReference>
<dbReference type="GO" id="GO:0005524">
    <property type="term" value="F:ATP binding"/>
    <property type="evidence" value="ECO:0007669"/>
    <property type="project" value="InterPro"/>
</dbReference>
<dbReference type="Proteomes" id="UP001171751">
    <property type="component" value="Unassembled WGS sequence"/>
</dbReference>
<dbReference type="SUPFAM" id="SSF46929">
    <property type="entry name" value="DNA helicase RuvA subunit, C-terminal domain"/>
    <property type="match status" value="1"/>
</dbReference>
<dbReference type="InterPro" id="IPR010994">
    <property type="entry name" value="RuvA_2-like"/>
</dbReference>
<gene>
    <name evidence="6 8" type="primary">ruvA</name>
    <name evidence="8" type="ORF">Q4F26_02615</name>
</gene>
<dbReference type="EMBL" id="JAUNQW010000007">
    <property type="protein sequence ID" value="MDO5457211.1"/>
    <property type="molecule type" value="Genomic_DNA"/>
</dbReference>
<evidence type="ECO:0000313" key="9">
    <source>
        <dbReference type="Proteomes" id="UP001171751"/>
    </source>
</evidence>
<dbReference type="InterPro" id="IPR013849">
    <property type="entry name" value="DNA_helicase_Holl-junc_RuvA_I"/>
</dbReference>
<dbReference type="Pfam" id="PF07499">
    <property type="entry name" value="RuvA_C"/>
    <property type="match status" value="1"/>
</dbReference>
<proteinExistence type="inferred from homology"/>
<dbReference type="HAMAP" id="MF_00031">
    <property type="entry name" value="DNA_HJ_migration_RuvA"/>
    <property type="match status" value="1"/>
</dbReference>
<dbReference type="InterPro" id="IPR036267">
    <property type="entry name" value="RuvA_C_sf"/>
</dbReference>
<evidence type="ECO:0000313" key="8">
    <source>
        <dbReference type="EMBL" id="MDO5457211.1"/>
    </source>
</evidence>
<dbReference type="GO" id="GO:0048476">
    <property type="term" value="C:Holliday junction resolvase complex"/>
    <property type="evidence" value="ECO:0007669"/>
    <property type="project" value="UniProtKB-UniRule"/>
</dbReference>
<keyword evidence="2 6" id="KW-0227">DNA damage</keyword>
<feature type="region of interest" description="Domain III" evidence="6">
    <location>
        <begin position="149"/>
        <end position="200"/>
    </location>
</feature>
<evidence type="ECO:0000256" key="2">
    <source>
        <dbReference type="ARBA" id="ARBA00022763"/>
    </source>
</evidence>
<protein>
    <recommendedName>
        <fullName evidence="6">Holliday junction branch migration complex subunit RuvA</fullName>
    </recommendedName>
</protein>
<organism evidence="8 9">
    <name type="scientific">Atopococcus tabaci</name>
    <dbReference type="NCBI Taxonomy" id="269774"/>
    <lineage>
        <taxon>Bacteria</taxon>
        <taxon>Bacillati</taxon>
        <taxon>Bacillota</taxon>
        <taxon>Bacilli</taxon>
        <taxon>Lactobacillales</taxon>
        <taxon>Carnobacteriaceae</taxon>
        <taxon>Atopococcus</taxon>
    </lineage>
</organism>
<dbReference type="InterPro" id="IPR011114">
    <property type="entry name" value="RuvA_C"/>
</dbReference>
<comment type="subcellular location">
    <subcellularLocation>
        <location evidence="6">Cytoplasm</location>
    </subcellularLocation>
</comment>
<evidence type="ECO:0000259" key="7">
    <source>
        <dbReference type="SMART" id="SM00278"/>
    </source>
</evidence>
<dbReference type="InterPro" id="IPR000085">
    <property type="entry name" value="RuvA"/>
</dbReference>
<comment type="function">
    <text evidence="6">The RuvA-RuvB-RuvC complex processes Holliday junction (HJ) DNA during genetic recombination and DNA repair, while the RuvA-RuvB complex plays an important role in the rescue of blocked DNA replication forks via replication fork reversal (RFR). RuvA specifically binds to HJ cruciform DNA, conferring on it an open structure. The RuvB hexamer acts as an ATP-dependent pump, pulling dsDNA into and through the RuvAB complex. HJ branch migration allows RuvC to scan DNA until it finds its consensus sequence, where it cleaves and resolves the cruciform DNA.</text>
</comment>
<dbReference type="GO" id="GO:0009378">
    <property type="term" value="F:four-way junction helicase activity"/>
    <property type="evidence" value="ECO:0007669"/>
    <property type="project" value="InterPro"/>
</dbReference>
<accession>A0AA43UC21</accession>
<dbReference type="SUPFAM" id="SSF50249">
    <property type="entry name" value="Nucleic acid-binding proteins"/>
    <property type="match status" value="1"/>
</dbReference>
<dbReference type="InterPro" id="IPR012340">
    <property type="entry name" value="NA-bd_OB-fold"/>
</dbReference>